<keyword evidence="4" id="KW-1185">Reference proteome</keyword>
<dbReference type="InterPro" id="IPR016186">
    <property type="entry name" value="C-type_lectin-like/link_sf"/>
</dbReference>
<dbReference type="CDD" id="cd00037">
    <property type="entry name" value="CLECT"/>
    <property type="match status" value="1"/>
</dbReference>
<reference evidence="4" key="1">
    <citation type="submission" date="2010-08" db="EMBL/GenBank/DDBJ databases">
        <authorList>
            <consortium name="Caenorhabditis japonica Sequencing Consortium"/>
            <person name="Wilson R.K."/>
        </authorList>
    </citation>
    <scope>NUCLEOTIDE SEQUENCE [LARGE SCALE GENOMIC DNA]</scope>
    <source>
        <strain evidence="4">DF5081</strain>
    </source>
</reference>
<dbReference type="AlphaFoldDB" id="A0A8R1I516"/>
<feature type="chain" id="PRO_5035828170" evidence="1">
    <location>
        <begin position="24"/>
        <end position="588"/>
    </location>
</feature>
<name>A0A8R1I516_CAEJA</name>
<feature type="signal peptide" evidence="1">
    <location>
        <begin position="1"/>
        <end position="23"/>
    </location>
</feature>
<keyword evidence="1" id="KW-0732">Signal</keyword>
<dbReference type="Gene3D" id="3.10.100.10">
    <property type="entry name" value="Mannose-Binding Protein A, subunit A"/>
    <property type="match status" value="1"/>
</dbReference>
<dbReference type="InterPro" id="IPR016187">
    <property type="entry name" value="CTDL_fold"/>
</dbReference>
<protein>
    <submittedName>
        <fullName evidence="3">C-type lectin domain-containing protein</fullName>
    </submittedName>
</protein>
<dbReference type="Proteomes" id="UP000005237">
    <property type="component" value="Unassembled WGS sequence"/>
</dbReference>
<accession>A0A8R1I516</accession>
<proteinExistence type="predicted"/>
<dbReference type="PANTHER" id="PTHR47753:SF2">
    <property type="entry name" value="C-TYPE LECTIN DOMAIN-CONTAINING PROTEIN"/>
    <property type="match status" value="1"/>
</dbReference>
<reference evidence="3" key="2">
    <citation type="submission" date="2022-06" db="UniProtKB">
        <authorList>
            <consortium name="EnsemblMetazoa"/>
        </authorList>
    </citation>
    <scope>IDENTIFICATION</scope>
    <source>
        <strain evidence="3">DF5081</strain>
    </source>
</reference>
<evidence type="ECO:0000313" key="3">
    <source>
        <dbReference type="EnsemblMetazoa" id="CJA16964.1"/>
    </source>
</evidence>
<evidence type="ECO:0000313" key="4">
    <source>
        <dbReference type="Proteomes" id="UP000005237"/>
    </source>
</evidence>
<feature type="domain" description="C-type lectin" evidence="2">
    <location>
        <begin position="402"/>
        <end position="575"/>
    </location>
</feature>
<dbReference type="SMART" id="SM00034">
    <property type="entry name" value="CLECT"/>
    <property type="match status" value="1"/>
</dbReference>
<sequence>MSYLNRLILLIVSSSMISAKVISDPSFQRFCDTQDGKYTPMQEGPKALRGDTCEVPFIHWAKTKEMRWEFCTEYIPHTLLATKVVDRYTYTCLVESRVVCDEGWVQLHGICHKLIYEAMTKPEARARCLKERPNARIAVYHRPYMTRHWQDFFRDAIKLWVDASETITERLIYKRGPELMFAHDTMEYGLPSGAFVSVKSHKKAWPLCAYTPPVTRAESNYLMSRYSEIYYKTLLTPSGDRYMRTASSLQRDTTNPLAQIKYCENVMKPMLRSLNAQSAYPTRELIDTINDETSLKNTLVRFSLYSADSSTKNRISQACTVSGANNYGMDLRTETGSAFSLLAVQNKNVWKDGEPQETCDGATWSSGLSLSRDKPGLEAMSDARYGPIYCQTLFETVQYATCPAGWKMYDRKTSGQRWCRKLFTERKWQYKAEESCVAHGAHLDGFEDENELKVLDSMLAEVNIDYSSKEINGHVAFLGAMRRKACMGEKGGFNRDPNHQCSRRRVFEWMNGVARNSPNFDNLWAADSEPNLAPDEECLELLKGRSDSWTTDGTKDVTMKLNDMNCFVSRMYFCGKEASTITVPVEYT</sequence>
<dbReference type="InterPro" id="IPR001304">
    <property type="entry name" value="C-type_lectin-like"/>
</dbReference>
<organism evidence="3 4">
    <name type="scientific">Caenorhabditis japonica</name>
    <dbReference type="NCBI Taxonomy" id="281687"/>
    <lineage>
        <taxon>Eukaryota</taxon>
        <taxon>Metazoa</taxon>
        <taxon>Ecdysozoa</taxon>
        <taxon>Nematoda</taxon>
        <taxon>Chromadorea</taxon>
        <taxon>Rhabditida</taxon>
        <taxon>Rhabditina</taxon>
        <taxon>Rhabditomorpha</taxon>
        <taxon>Rhabditoidea</taxon>
        <taxon>Rhabditidae</taxon>
        <taxon>Peloderinae</taxon>
        <taxon>Caenorhabditis</taxon>
    </lineage>
</organism>
<dbReference type="PANTHER" id="PTHR47753">
    <property type="entry name" value="C-TYPE LECTIN-RELATED"/>
    <property type="match status" value="1"/>
</dbReference>
<dbReference type="EnsemblMetazoa" id="CJA16964.1">
    <property type="protein sequence ID" value="CJA16964.1"/>
    <property type="gene ID" value="WBGene00136168"/>
</dbReference>
<dbReference type="SUPFAM" id="SSF56436">
    <property type="entry name" value="C-type lectin-like"/>
    <property type="match status" value="2"/>
</dbReference>
<evidence type="ECO:0000259" key="2">
    <source>
        <dbReference type="SMART" id="SM00034"/>
    </source>
</evidence>
<evidence type="ECO:0000256" key="1">
    <source>
        <dbReference type="SAM" id="SignalP"/>
    </source>
</evidence>